<organism evidence="2 3">
    <name type="scientific">Gibberella fujikuroi (strain CBS 195.34 / IMI 58289 / NRRL A-6831)</name>
    <name type="common">Bakanae and foot rot disease fungus</name>
    <name type="synonym">Fusarium fujikuroi</name>
    <dbReference type="NCBI Taxonomy" id="1279085"/>
    <lineage>
        <taxon>Eukaryota</taxon>
        <taxon>Fungi</taxon>
        <taxon>Dikarya</taxon>
        <taxon>Ascomycota</taxon>
        <taxon>Pezizomycotina</taxon>
        <taxon>Sordariomycetes</taxon>
        <taxon>Hypocreomycetidae</taxon>
        <taxon>Hypocreales</taxon>
        <taxon>Nectriaceae</taxon>
        <taxon>Fusarium</taxon>
        <taxon>Fusarium fujikuroi species complex</taxon>
    </lineage>
</organism>
<dbReference type="EMBL" id="HF679030">
    <property type="protein sequence ID" value="CCT72066.1"/>
    <property type="molecule type" value="Genomic_DNA"/>
</dbReference>
<gene>
    <name evidence="2" type="ORF">FFUJ_13936</name>
</gene>
<reference evidence="3" key="1">
    <citation type="journal article" date="2013" name="PLoS Pathog.">
        <title>Deciphering the cryptic genome: genome-wide analyses of the rice pathogen Fusarium fujikuroi reveal complex regulation of secondary metabolism and novel metabolites.</title>
        <authorList>
            <person name="Wiemann P."/>
            <person name="Sieber C.M."/>
            <person name="von Bargen K.W."/>
            <person name="Studt L."/>
            <person name="Niehaus E.M."/>
            <person name="Espino J.J."/>
            <person name="Huss K."/>
            <person name="Michielse C.B."/>
            <person name="Albermann S."/>
            <person name="Wagner D."/>
            <person name="Bergner S.V."/>
            <person name="Connolly L.R."/>
            <person name="Fischer A."/>
            <person name="Reuter G."/>
            <person name="Kleigrewe K."/>
            <person name="Bald T."/>
            <person name="Wingfield B.D."/>
            <person name="Ophir R."/>
            <person name="Freeman S."/>
            <person name="Hippler M."/>
            <person name="Smith K.M."/>
            <person name="Brown D.W."/>
            <person name="Proctor R.H."/>
            <person name="Munsterkotter M."/>
            <person name="Freitag M."/>
            <person name="Humpf H.U."/>
            <person name="Guldener U."/>
            <person name="Tudzynski B."/>
        </authorList>
    </citation>
    <scope>NUCLEOTIDE SEQUENCE [LARGE SCALE GENOMIC DNA]</scope>
    <source>
        <strain evidence="3">CBS 195.34 / IMI 58289 / NRRL A-6831</strain>
    </source>
</reference>
<keyword evidence="1" id="KW-0472">Membrane</keyword>
<protein>
    <submittedName>
        <fullName evidence="2">Uncharacterized protein</fullName>
    </submittedName>
</protein>
<evidence type="ECO:0000313" key="2">
    <source>
        <dbReference type="EMBL" id="CCT72066.1"/>
    </source>
</evidence>
<dbReference type="Proteomes" id="UP000016800">
    <property type="component" value="Chromosome VIII"/>
</dbReference>
<evidence type="ECO:0000256" key="1">
    <source>
        <dbReference type="SAM" id="Phobius"/>
    </source>
</evidence>
<keyword evidence="1" id="KW-1133">Transmembrane helix</keyword>
<dbReference type="VEuPathDB" id="FungiDB:FFUJ_13936"/>
<proteinExistence type="predicted"/>
<dbReference type="AlphaFoldDB" id="S0EAY5"/>
<dbReference type="GeneID" id="35407390"/>
<feature type="transmembrane region" description="Helical" evidence="1">
    <location>
        <begin position="135"/>
        <end position="161"/>
    </location>
</feature>
<evidence type="ECO:0000313" key="3">
    <source>
        <dbReference type="Proteomes" id="UP000016800"/>
    </source>
</evidence>
<sequence>MEALYITQCHGTRHCTSTFQDALTSPSLSRSGQPAPLMLLPEKPVTESDVDSKNVMTPVARPVVFEEVVTPHTAAILLEGEKIWRRPSPVLLFSSSSPGSKDHRLRSEAQDLQATQQNLGDKQAPHKQSKSFWDIVNVILVAAVASIVFFISAFFFIAYIAPPLFELTTLDKQTSSHAVAIHEAAARGTHTYRSHIDGQPVSSPVLLK</sequence>
<dbReference type="RefSeq" id="XP_023434144.1">
    <property type="nucleotide sequence ID" value="XM_023581446.1"/>
</dbReference>
<dbReference type="HOGENOM" id="CLU_1320986_0_0_1"/>
<keyword evidence="1" id="KW-0812">Transmembrane</keyword>
<accession>S0EAY5</accession>
<keyword evidence="3" id="KW-1185">Reference proteome</keyword>
<name>S0EAY5_GIBF5</name>